<sequence length="451" mass="49542">MYLHLHGCRVGNRLGEKNYPQYTCPGFETSFASSERELGPEIRTQTNVAKQDNKENVGDFSNIKSVIKVSSVNRMPAPDGDCKPYRRVNFDVKEEVNAVKRDRKPARTLKSCTPLSGSRQGSIRDPLSLPLFCARARETLARVVVRQRTPPPPPLSVCGRRDASVQTPSPGRRRSDSHVLGTPTRRLHACRRLRPDATPRCVPTTVDAVRRLTARPSFLPPPPLLNNGVVRDMGCNTSKEAVQPVEDTNQEEDKPREEARTVSGVTGNKVEEEIDAQIISALVGSGGLRRQSRLAMFAGDGKFTDTVLKGEKAGGRGEIKDLHHCSPRACADDGTVLLRPLQTKSYPFSNLLNKTLNDSSVKQNLKPVASSEVVGPGPPFIIDVVESKWDRVGGPLHSFGIHEALQRKGGERSFPLLRHDLLGSRSVAARQGLKKNMCAHSTEKRSCTFGV</sequence>
<proteinExistence type="predicted"/>
<evidence type="ECO:0000256" key="1">
    <source>
        <dbReference type="SAM" id="MobiDB-lite"/>
    </source>
</evidence>
<name>A0A7R9K834_TIMGE</name>
<dbReference type="EMBL" id="OE846962">
    <property type="protein sequence ID" value="CAD7610708.1"/>
    <property type="molecule type" value="Genomic_DNA"/>
</dbReference>
<feature type="region of interest" description="Disordered" evidence="1">
    <location>
        <begin position="238"/>
        <end position="265"/>
    </location>
</feature>
<dbReference type="AlphaFoldDB" id="A0A7R9K834"/>
<feature type="compositionally biased region" description="Basic and acidic residues" evidence="1">
    <location>
        <begin position="251"/>
        <end position="260"/>
    </location>
</feature>
<reference evidence="2" key="1">
    <citation type="submission" date="2020-11" db="EMBL/GenBank/DDBJ databases">
        <authorList>
            <person name="Tran Van P."/>
        </authorList>
    </citation>
    <scope>NUCLEOTIDE SEQUENCE</scope>
</reference>
<accession>A0A7R9K834</accession>
<feature type="region of interest" description="Disordered" evidence="1">
    <location>
        <begin position="147"/>
        <end position="183"/>
    </location>
</feature>
<protein>
    <submittedName>
        <fullName evidence="2">Uncharacterized protein</fullName>
    </submittedName>
</protein>
<gene>
    <name evidence="2" type="ORF">TGEB3V08_LOCUS10804</name>
</gene>
<organism evidence="2">
    <name type="scientific">Timema genevievae</name>
    <name type="common">Walking stick</name>
    <dbReference type="NCBI Taxonomy" id="629358"/>
    <lineage>
        <taxon>Eukaryota</taxon>
        <taxon>Metazoa</taxon>
        <taxon>Ecdysozoa</taxon>
        <taxon>Arthropoda</taxon>
        <taxon>Hexapoda</taxon>
        <taxon>Insecta</taxon>
        <taxon>Pterygota</taxon>
        <taxon>Neoptera</taxon>
        <taxon>Polyneoptera</taxon>
        <taxon>Phasmatodea</taxon>
        <taxon>Timematodea</taxon>
        <taxon>Timematoidea</taxon>
        <taxon>Timematidae</taxon>
        <taxon>Timema</taxon>
    </lineage>
</organism>
<evidence type="ECO:0000313" key="2">
    <source>
        <dbReference type="EMBL" id="CAD7610708.1"/>
    </source>
</evidence>